<feature type="domain" description="Methyltransferase" evidence="4">
    <location>
        <begin position="49"/>
        <end position="139"/>
    </location>
</feature>
<evidence type="ECO:0000256" key="1">
    <source>
        <dbReference type="ARBA" id="ARBA00022603"/>
    </source>
</evidence>
<keyword evidence="1 5" id="KW-0489">Methyltransferase</keyword>
<dbReference type="GO" id="GO:0008168">
    <property type="term" value="F:methyltransferase activity"/>
    <property type="evidence" value="ECO:0007669"/>
    <property type="project" value="UniProtKB-KW"/>
</dbReference>
<evidence type="ECO:0000313" key="6">
    <source>
        <dbReference type="Proteomes" id="UP000319514"/>
    </source>
</evidence>
<dbReference type="EMBL" id="VFOQ01000003">
    <property type="protein sequence ID" value="TQL56365.1"/>
    <property type="molecule type" value="Genomic_DNA"/>
</dbReference>
<dbReference type="Proteomes" id="UP000319514">
    <property type="component" value="Unassembled WGS sequence"/>
</dbReference>
<reference evidence="5 6" key="1">
    <citation type="submission" date="2019-06" db="EMBL/GenBank/DDBJ databases">
        <title>Sequencing the genomes of 1000 actinobacteria strains.</title>
        <authorList>
            <person name="Klenk H.-P."/>
        </authorList>
    </citation>
    <scope>NUCLEOTIDE SEQUENCE [LARGE SCALE GENOMIC DNA]</scope>
    <source>
        <strain evidence="5 6">DSM 18082</strain>
    </source>
</reference>
<proteinExistence type="predicted"/>
<sequence>MSSITDGVATAASWEAEYANGRYLEEAPVSFVRYILDAAADAHLPGEALYVGCGNGRNVEPLADAGLDVLGLDLAPTAIAQARRRLPERADRFQVGSLDDLPSGATWPVVIGIQVFQHGTRAEAHRHLAAAAERVAPGGLLCVRVNASATDVWPAHRVIELGDDAGFTVRYTEGPKAGLAVHFFAADEIRELLGPAFTPVRDLSLDVTQREAPGVGQWSQWEGIWRRDGA</sequence>
<dbReference type="RefSeq" id="WP_141790574.1">
    <property type="nucleotide sequence ID" value="NZ_BAAAKX010000008.1"/>
</dbReference>
<name>A0A542Z7Q1_9MICO</name>
<evidence type="ECO:0000256" key="2">
    <source>
        <dbReference type="ARBA" id="ARBA00022679"/>
    </source>
</evidence>
<dbReference type="GO" id="GO:0032259">
    <property type="term" value="P:methylation"/>
    <property type="evidence" value="ECO:0007669"/>
    <property type="project" value="UniProtKB-KW"/>
</dbReference>
<dbReference type="InterPro" id="IPR029063">
    <property type="entry name" value="SAM-dependent_MTases_sf"/>
</dbReference>
<dbReference type="InterPro" id="IPR041698">
    <property type="entry name" value="Methyltransf_25"/>
</dbReference>
<organism evidence="5 6">
    <name type="scientific">Oryzihumus leptocrescens</name>
    <dbReference type="NCBI Taxonomy" id="297536"/>
    <lineage>
        <taxon>Bacteria</taxon>
        <taxon>Bacillati</taxon>
        <taxon>Actinomycetota</taxon>
        <taxon>Actinomycetes</taxon>
        <taxon>Micrococcales</taxon>
        <taxon>Intrasporangiaceae</taxon>
        <taxon>Oryzihumus</taxon>
    </lineage>
</organism>
<comment type="caution">
    <text evidence="5">The sequence shown here is derived from an EMBL/GenBank/DDBJ whole genome shotgun (WGS) entry which is preliminary data.</text>
</comment>
<keyword evidence="3" id="KW-0949">S-adenosyl-L-methionine</keyword>
<dbReference type="PANTHER" id="PTHR43464">
    <property type="entry name" value="METHYLTRANSFERASE"/>
    <property type="match status" value="1"/>
</dbReference>
<dbReference type="PANTHER" id="PTHR43464:SF19">
    <property type="entry name" value="UBIQUINONE BIOSYNTHESIS O-METHYLTRANSFERASE, MITOCHONDRIAL"/>
    <property type="match status" value="1"/>
</dbReference>
<keyword evidence="6" id="KW-1185">Reference proteome</keyword>
<accession>A0A542Z7Q1</accession>
<evidence type="ECO:0000259" key="4">
    <source>
        <dbReference type="Pfam" id="PF13649"/>
    </source>
</evidence>
<dbReference type="SUPFAM" id="SSF53335">
    <property type="entry name" value="S-adenosyl-L-methionine-dependent methyltransferases"/>
    <property type="match status" value="1"/>
</dbReference>
<dbReference type="OrthoDB" id="9786503at2"/>
<dbReference type="AlphaFoldDB" id="A0A542Z7Q1"/>
<evidence type="ECO:0000256" key="3">
    <source>
        <dbReference type="ARBA" id="ARBA00022691"/>
    </source>
</evidence>
<dbReference type="CDD" id="cd02440">
    <property type="entry name" value="AdoMet_MTases"/>
    <property type="match status" value="1"/>
</dbReference>
<gene>
    <name evidence="5" type="ORF">FB474_3981</name>
</gene>
<keyword evidence="2 5" id="KW-0808">Transferase</keyword>
<dbReference type="Gene3D" id="3.40.50.150">
    <property type="entry name" value="Vaccinia Virus protein VP39"/>
    <property type="match status" value="1"/>
</dbReference>
<evidence type="ECO:0000313" key="5">
    <source>
        <dbReference type="EMBL" id="TQL56365.1"/>
    </source>
</evidence>
<dbReference type="Pfam" id="PF13649">
    <property type="entry name" value="Methyltransf_25"/>
    <property type="match status" value="1"/>
</dbReference>
<protein>
    <submittedName>
        <fullName evidence="5">Methyltransferase family protein</fullName>
    </submittedName>
</protein>